<dbReference type="SUPFAM" id="SSF49373">
    <property type="entry name" value="Invasin/intimin cell-adhesion fragments"/>
    <property type="match status" value="1"/>
</dbReference>
<evidence type="ECO:0000256" key="1">
    <source>
        <dbReference type="ARBA" id="ARBA00009902"/>
    </source>
</evidence>
<dbReference type="CDD" id="cd18622">
    <property type="entry name" value="GH32_Inu-like"/>
    <property type="match status" value="1"/>
</dbReference>
<name>A0A3G9IZ35_9BACL</name>
<evidence type="ECO:0000313" key="6">
    <source>
        <dbReference type="Proteomes" id="UP000275368"/>
    </source>
</evidence>
<organism evidence="5 6">
    <name type="scientific">Paenibacillus baekrokdamisoli</name>
    <dbReference type="NCBI Taxonomy" id="1712516"/>
    <lineage>
        <taxon>Bacteria</taxon>
        <taxon>Bacillati</taxon>
        <taxon>Bacillota</taxon>
        <taxon>Bacilli</taxon>
        <taxon>Bacillales</taxon>
        <taxon>Paenibacillaceae</taxon>
        <taxon>Paenibacillus</taxon>
    </lineage>
</organism>
<dbReference type="SUPFAM" id="SSF75005">
    <property type="entry name" value="Arabinanase/levansucrase/invertase"/>
    <property type="match status" value="1"/>
</dbReference>
<accession>A0A3G9IZ35</accession>
<gene>
    <name evidence="5" type="ORF">Back11_55420</name>
</gene>
<evidence type="ECO:0000256" key="2">
    <source>
        <dbReference type="ARBA" id="ARBA00022801"/>
    </source>
</evidence>
<dbReference type="EMBL" id="AP019308">
    <property type="protein sequence ID" value="BBH24197.1"/>
    <property type="molecule type" value="Genomic_DNA"/>
</dbReference>
<dbReference type="InterPro" id="IPR008964">
    <property type="entry name" value="Invasin/intimin_cell_adhesion"/>
</dbReference>
<evidence type="ECO:0000313" key="5">
    <source>
        <dbReference type="EMBL" id="BBH24197.1"/>
    </source>
</evidence>
<keyword evidence="2 4" id="KW-0378">Hydrolase</keyword>
<dbReference type="Proteomes" id="UP000275368">
    <property type="component" value="Chromosome"/>
</dbReference>
<dbReference type="InterPro" id="IPR013148">
    <property type="entry name" value="Glyco_hydro_32_N"/>
</dbReference>
<dbReference type="PANTHER" id="PTHR42800:SF1">
    <property type="entry name" value="EXOINULINASE INUD (AFU_ORTHOLOGUE AFUA_5G00480)"/>
    <property type="match status" value="1"/>
</dbReference>
<dbReference type="InterPro" id="IPR013320">
    <property type="entry name" value="ConA-like_dom_sf"/>
</dbReference>
<dbReference type="SMART" id="SM00635">
    <property type="entry name" value="BID_2"/>
    <property type="match status" value="1"/>
</dbReference>
<dbReference type="GO" id="GO:0005737">
    <property type="term" value="C:cytoplasm"/>
    <property type="evidence" value="ECO:0007669"/>
    <property type="project" value="TreeGrafter"/>
</dbReference>
<comment type="similarity">
    <text evidence="1 4">Belongs to the glycosyl hydrolase 32 family.</text>
</comment>
<dbReference type="Gene3D" id="2.60.40.1080">
    <property type="match status" value="1"/>
</dbReference>
<dbReference type="GO" id="GO:0004575">
    <property type="term" value="F:sucrose alpha-glucosidase activity"/>
    <property type="evidence" value="ECO:0007669"/>
    <property type="project" value="TreeGrafter"/>
</dbReference>
<keyword evidence="6" id="KW-1185">Reference proteome</keyword>
<dbReference type="PANTHER" id="PTHR42800">
    <property type="entry name" value="EXOINULINASE INUD (AFU_ORTHOLOGUE AFUA_5G00480)"/>
    <property type="match status" value="1"/>
</dbReference>
<reference evidence="5 6" key="1">
    <citation type="submission" date="2018-11" db="EMBL/GenBank/DDBJ databases">
        <title>Complete genome sequence of Paenibacillus baekrokdamisoli strain KCTC 33723.</title>
        <authorList>
            <person name="Kang S.W."/>
            <person name="Lee K.C."/>
            <person name="Kim K.K."/>
            <person name="Kim J.S."/>
            <person name="Kim D.S."/>
            <person name="Ko S.H."/>
            <person name="Yang S.H."/>
            <person name="Lee J.S."/>
        </authorList>
    </citation>
    <scope>NUCLEOTIDE SEQUENCE [LARGE SCALE GENOMIC DNA]</scope>
    <source>
        <strain evidence="5 6">KCTC 33723</strain>
    </source>
</reference>
<dbReference type="Pfam" id="PF00251">
    <property type="entry name" value="Glyco_hydro_32N"/>
    <property type="match status" value="1"/>
</dbReference>
<sequence>MTNGVKRSRIIIIAAIIVLILFMVSIVIVKVGGREAEQTKTAFAFNPDPTYYTEKFRPQYHLSPEKGNMSDPNGMVYFEGEYHQFYQHSGQWGHAISKDLVHWEHLPLAIAKDSLGDIWSGSAVVDWKDTTGFFGGKAGLVAIFTHFKDGVQSQSLAYSTDKGRNWTKYEGNPVIPNPGLKDFRDPKVIWYEPSHSWVMVVSVDNRVRFYTSADLKKWEMTGEFGLGHGSHAAVWECPDLFELPVEGMKEKKWVLTVSIGNNTQTKGSTAQYFVGSFDGKTFKDDNKPYSKLWTDYGRDFYAAVSYSDIPAEDGRRIWLGWMSNWRYPFSLPTGIWKGNMSIPRELTLRDIPGEGIRLIQEPVRELDTLRDKAVKISEQKLEPGGSNPLKDVKGTSFELETEFTATSAVESFGIKVREGGKQETVIRYETKTAQLVVDRMNAGESSFENQFAEAVSAPLKLRDNKLKLRIFVDDTTLEVFANDGEVVLTSLIFPDATSNGLELFTKGGSVKLDKAIFYPLQSVWRDENPDGKQPLRIVVNKNILQMKEGQTLELAASILPLGAKQLVKWASSDESVVMVKSAAGTTAIATGMKEGKAEIKASSDDGSVTYSLNVFVAAR</sequence>
<dbReference type="Gene3D" id="2.60.120.560">
    <property type="entry name" value="Exo-inulinase, domain 1"/>
    <property type="match status" value="1"/>
</dbReference>
<dbReference type="InterPro" id="IPR001362">
    <property type="entry name" value="Glyco_hydro_32"/>
</dbReference>
<keyword evidence="3 4" id="KW-0326">Glycosidase</keyword>
<dbReference type="SUPFAM" id="SSF49899">
    <property type="entry name" value="Concanavalin A-like lectins/glucanases"/>
    <property type="match status" value="1"/>
</dbReference>
<dbReference type="Pfam" id="PF08244">
    <property type="entry name" value="Glyco_hydro_32C"/>
    <property type="match status" value="1"/>
</dbReference>
<protein>
    <submittedName>
        <fullName evidence="5">Uncharacterized protein</fullName>
    </submittedName>
</protein>
<dbReference type="InterPro" id="IPR023296">
    <property type="entry name" value="Glyco_hydro_beta-prop_sf"/>
</dbReference>
<dbReference type="RefSeq" id="WP_125664247.1">
    <property type="nucleotide sequence ID" value="NZ_AP019308.1"/>
</dbReference>
<dbReference type="KEGG" id="pbk:Back11_55420"/>
<proteinExistence type="inferred from homology"/>
<dbReference type="GO" id="GO:0005987">
    <property type="term" value="P:sucrose catabolic process"/>
    <property type="evidence" value="ECO:0007669"/>
    <property type="project" value="TreeGrafter"/>
</dbReference>
<dbReference type="SMART" id="SM00640">
    <property type="entry name" value="Glyco_32"/>
    <property type="match status" value="1"/>
</dbReference>
<evidence type="ECO:0000256" key="4">
    <source>
        <dbReference type="RuleBase" id="RU362110"/>
    </source>
</evidence>
<dbReference type="Pfam" id="PF02368">
    <property type="entry name" value="Big_2"/>
    <property type="match status" value="1"/>
</dbReference>
<dbReference type="InterPro" id="IPR013189">
    <property type="entry name" value="Glyco_hydro_32_C"/>
</dbReference>
<dbReference type="Gene3D" id="2.115.10.20">
    <property type="entry name" value="Glycosyl hydrolase domain, family 43"/>
    <property type="match status" value="1"/>
</dbReference>
<dbReference type="AlphaFoldDB" id="A0A3G9IZ35"/>
<dbReference type="InterPro" id="IPR003343">
    <property type="entry name" value="Big_2"/>
</dbReference>
<dbReference type="OrthoDB" id="9759709at2"/>
<evidence type="ECO:0000256" key="3">
    <source>
        <dbReference type="ARBA" id="ARBA00023295"/>
    </source>
</evidence>